<feature type="binding site" evidence="5">
    <location>
        <position position="196"/>
    </location>
    <ligand>
        <name>(2E)-4-hydroxy-3-methylbut-2-enyl diphosphate</name>
        <dbReference type="ChEBI" id="CHEBI:128753"/>
    </ligand>
</feature>
<evidence type="ECO:0000256" key="6">
    <source>
        <dbReference type="SAM" id="MobiDB-lite"/>
    </source>
</evidence>
<dbReference type="Gene3D" id="3.40.50.11270">
    <property type="match status" value="1"/>
</dbReference>
<keyword evidence="3 5" id="KW-0408">Iron</keyword>
<proteinExistence type="inferred from homology"/>
<comment type="catalytic activity">
    <reaction evidence="5">
        <text>dimethylallyl diphosphate + 2 oxidized [2Fe-2S]-[ferredoxin] + H2O = (2E)-4-hydroxy-3-methylbut-2-enyl diphosphate + 2 reduced [2Fe-2S]-[ferredoxin] + 2 H(+)</text>
        <dbReference type="Rhea" id="RHEA:24825"/>
        <dbReference type="Rhea" id="RHEA-COMP:10000"/>
        <dbReference type="Rhea" id="RHEA-COMP:10001"/>
        <dbReference type="ChEBI" id="CHEBI:15377"/>
        <dbReference type="ChEBI" id="CHEBI:15378"/>
        <dbReference type="ChEBI" id="CHEBI:33737"/>
        <dbReference type="ChEBI" id="CHEBI:33738"/>
        <dbReference type="ChEBI" id="CHEBI:57623"/>
        <dbReference type="ChEBI" id="CHEBI:128753"/>
        <dbReference type="EC" id="1.17.7.4"/>
    </reaction>
</comment>
<feature type="binding site" evidence="5">
    <location>
        <position position="73"/>
    </location>
    <ligand>
        <name>isopentenyl diphosphate</name>
        <dbReference type="ChEBI" id="CHEBI:128769"/>
    </ligand>
</feature>
<reference evidence="7 8" key="1">
    <citation type="submission" date="2020-07" db="EMBL/GenBank/DDBJ databases">
        <title>Sequencing the genomes of 1000 actinobacteria strains.</title>
        <authorList>
            <person name="Klenk H.-P."/>
        </authorList>
    </citation>
    <scope>NUCLEOTIDE SEQUENCE [LARGE SCALE GENOMIC DNA]</scope>
    <source>
        <strain evidence="7 8">DSM 23870</strain>
    </source>
</reference>
<dbReference type="GO" id="GO:0019288">
    <property type="term" value="P:isopentenyl diphosphate biosynthetic process, methylerythritol 4-phosphate pathway"/>
    <property type="evidence" value="ECO:0007669"/>
    <property type="project" value="UniProtKB-UniRule"/>
</dbReference>
<feature type="binding site" evidence="5">
    <location>
        <position position="73"/>
    </location>
    <ligand>
        <name>dimethylallyl diphosphate</name>
        <dbReference type="ChEBI" id="CHEBI:57623"/>
    </ligand>
</feature>
<dbReference type="EMBL" id="JACCBI010000001">
    <property type="protein sequence ID" value="NYD65483.1"/>
    <property type="molecule type" value="Genomic_DNA"/>
</dbReference>
<name>A0A852SAM3_9MICO</name>
<evidence type="ECO:0000256" key="3">
    <source>
        <dbReference type="ARBA" id="ARBA00023004"/>
    </source>
</evidence>
<gene>
    <name evidence="5" type="primary">ispH</name>
    <name evidence="7" type="ORF">BJ972_000002</name>
</gene>
<feature type="binding site" evidence="5">
    <location>
        <position position="299"/>
    </location>
    <ligand>
        <name>dimethylallyl diphosphate</name>
        <dbReference type="ChEBI" id="CHEBI:57623"/>
    </ligand>
</feature>
<feature type="binding site" evidence="5">
    <location>
        <position position="256"/>
    </location>
    <ligand>
        <name>isopentenyl diphosphate</name>
        <dbReference type="ChEBI" id="CHEBI:128769"/>
    </ligand>
</feature>
<dbReference type="GO" id="GO:0050992">
    <property type="term" value="P:dimethylallyl diphosphate biosynthetic process"/>
    <property type="evidence" value="ECO:0007669"/>
    <property type="project" value="UniProtKB-UniRule"/>
</dbReference>
<dbReference type="InterPro" id="IPR003451">
    <property type="entry name" value="LytB/IspH"/>
</dbReference>
<feature type="binding site" evidence="5">
    <location>
        <position position="156"/>
    </location>
    <ligand>
        <name>isopentenyl diphosphate</name>
        <dbReference type="ChEBI" id="CHEBI:128769"/>
    </ligand>
</feature>
<dbReference type="NCBIfam" id="TIGR00216">
    <property type="entry name" value="ispH_lytB"/>
    <property type="match status" value="1"/>
</dbReference>
<feature type="binding site" evidence="5">
    <location>
        <position position="256"/>
    </location>
    <ligand>
        <name>(2E)-4-hydroxy-3-methylbut-2-enyl diphosphate</name>
        <dbReference type="ChEBI" id="CHEBI:128753"/>
    </ligand>
</feature>
<feature type="binding site" evidence="5">
    <location>
        <position position="254"/>
    </location>
    <ligand>
        <name>isopentenyl diphosphate</name>
        <dbReference type="ChEBI" id="CHEBI:128769"/>
    </ligand>
</feature>
<sequence>MTSTTDSPRIGLGMPRVPGARGRLKNTPAPQPKKVLLAAPRGYCAGVDRAVIAVEKALEHYGAPVYVRKQIVHNVHVVSELESKGAIFVDEVDEVPEGAHIVFSAHGVSPAVVNAAADRGLHAIDATCPLVTKVHREAVRFARDDFEILLIGHEGHEEVEGTAGEAPDHVTLVTSPDEADRIEVQNPDKVVWLSQTTLSVDETMETVRRLRERFPNLQNPPSDDICYATQNRQVAIKKVAGDAELVIVVGSANSSNSVRLVEVALEYGARAAYRVDYASEVQQHWLDGVSTVGVTSGASVPEELVTELLQDLADAGFGAVEEVKTAEEDLMFSLPKELRTDLQGKTDARALGGRQRA</sequence>
<feature type="binding site" evidence="5">
    <location>
        <position position="255"/>
    </location>
    <ligand>
        <name>isopentenyl diphosphate</name>
        <dbReference type="ChEBI" id="CHEBI:128769"/>
    </ligand>
</feature>
<accession>A0A852SAM3</accession>
<feature type="binding site" evidence="5">
    <location>
        <position position="254"/>
    </location>
    <ligand>
        <name>dimethylallyl diphosphate</name>
        <dbReference type="ChEBI" id="CHEBI:57623"/>
    </ligand>
</feature>
<evidence type="ECO:0000256" key="4">
    <source>
        <dbReference type="ARBA" id="ARBA00023014"/>
    </source>
</evidence>
<dbReference type="HAMAP" id="MF_00191">
    <property type="entry name" value="IspH"/>
    <property type="match status" value="1"/>
</dbReference>
<comment type="catalytic activity">
    <reaction evidence="5">
        <text>isopentenyl diphosphate + 2 oxidized [2Fe-2S]-[ferredoxin] + H2O = (2E)-4-hydroxy-3-methylbut-2-enyl diphosphate + 2 reduced [2Fe-2S]-[ferredoxin] + 2 H(+)</text>
        <dbReference type="Rhea" id="RHEA:24488"/>
        <dbReference type="Rhea" id="RHEA-COMP:10000"/>
        <dbReference type="Rhea" id="RHEA-COMP:10001"/>
        <dbReference type="ChEBI" id="CHEBI:15377"/>
        <dbReference type="ChEBI" id="CHEBI:15378"/>
        <dbReference type="ChEBI" id="CHEBI:33737"/>
        <dbReference type="ChEBI" id="CHEBI:33738"/>
        <dbReference type="ChEBI" id="CHEBI:128753"/>
        <dbReference type="ChEBI" id="CHEBI:128769"/>
        <dbReference type="EC" id="1.17.7.4"/>
    </reaction>
</comment>
<comment type="pathway">
    <text evidence="5">Isoprenoid biosynthesis; isopentenyl diphosphate biosynthesis via DXP pathway; isopentenyl diphosphate from 1-deoxy-D-xylulose 5-phosphate: step 6/6.</text>
</comment>
<keyword evidence="2 5" id="KW-0479">Metal-binding</keyword>
<keyword evidence="5 7" id="KW-0560">Oxidoreductase</keyword>
<dbReference type="NCBIfam" id="NF002190">
    <property type="entry name" value="PRK01045.1-4"/>
    <property type="match status" value="1"/>
</dbReference>
<feature type="binding site" evidence="5">
    <location>
        <position position="128"/>
    </location>
    <ligand>
        <name>[4Fe-4S] cluster</name>
        <dbReference type="ChEBI" id="CHEBI:49883"/>
    </ligand>
</feature>
<dbReference type="GO" id="GO:0016114">
    <property type="term" value="P:terpenoid biosynthetic process"/>
    <property type="evidence" value="ECO:0007669"/>
    <property type="project" value="UniProtKB-UniRule"/>
</dbReference>
<dbReference type="AlphaFoldDB" id="A0A852SAM3"/>
<dbReference type="CDD" id="cd13944">
    <property type="entry name" value="lytB_ispH"/>
    <property type="match status" value="1"/>
</dbReference>
<comment type="function">
    <text evidence="5">Catalyzes the conversion of 1-hydroxy-2-methyl-2-(E)-butenyl 4-diphosphate (HMBPP) into a mixture of isopentenyl diphosphate (IPP) and dimethylallyl diphosphate (DMAPP). Acts in the terminal step of the DOXP/MEP pathway for isoprenoid precursor biosynthesis.</text>
</comment>
<feature type="binding site" evidence="5">
    <location>
        <position position="73"/>
    </location>
    <ligand>
        <name>(2E)-4-hydroxy-3-methylbut-2-enyl diphosphate</name>
        <dbReference type="ChEBI" id="CHEBI:128753"/>
    </ligand>
</feature>
<evidence type="ECO:0000256" key="1">
    <source>
        <dbReference type="ARBA" id="ARBA00022485"/>
    </source>
</evidence>
<feature type="binding site" evidence="5">
    <location>
        <position position="299"/>
    </location>
    <ligand>
        <name>isopentenyl diphosphate</name>
        <dbReference type="ChEBI" id="CHEBI:128769"/>
    </ligand>
</feature>
<dbReference type="PANTHER" id="PTHR30426">
    <property type="entry name" value="4-HYDROXY-3-METHYLBUT-2-ENYL DIPHOSPHATE REDUCTASE"/>
    <property type="match status" value="1"/>
</dbReference>
<feature type="binding site" evidence="5">
    <location>
        <position position="106"/>
    </location>
    <ligand>
        <name>dimethylallyl diphosphate</name>
        <dbReference type="ChEBI" id="CHEBI:57623"/>
    </ligand>
</feature>
<feature type="binding site" evidence="5">
    <location>
        <position position="106"/>
    </location>
    <ligand>
        <name>isopentenyl diphosphate</name>
        <dbReference type="ChEBI" id="CHEBI:128769"/>
    </ligand>
</feature>
<feature type="binding site" evidence="5">
    <location>
        <position position="156"/>
    </location>
    <ligand>
        <name>dimethylallyl diphosphate</name>
        <dbReference type="ChEBI" id="CHEBI:57623"/>
    </ligand>
</feature>
<feature type="binding site" evidence="5">
    <location>
        <position position="226"/>
    </location>
    <ligand>
        <name>[4Fe-4S] cluster</name>
        <dbReference type="ChEBI" id="CHEBI:49883"/>
    </ligand>
</feature>
<dbReference type="GO" id="GO:0051745">
    <property type="term" value="F:4-hydroxy-3-methylbut-2-enyl diphosphate reductase activity"/>
    <property type="evidence" value="ECO:0007669"/>
    <property type="project" value="UniProtKB-UniRule"/>
</dbReference>
<feature type="binding site" evidence="5">
    <location>
        <position position="255"/>
    </location>
    <ligand>
        <name>(2E)-4-hydroxy-3-methylbut-2-enyl diphosphate</name>
        <dbReference type="ChEBI" id="CHEBI:128753"/>
    </ligand>
</feature>
<feature type="binding site" evidence="5">
    <location>
        <position position="156"/>
    </location>
    <ligand>
        <name>(2E)-4-hydroxy-3-methylbut-2-enyl diphosphate</name>
        <dbReference type="ChEBI" id="CHEBI:128753"/>
    </ligand>
</feature>
<keyword evidence="5" id="KW-0414">Isoprene biosynthesis</keyword>
<comment type="similarity">
    <text evidence="5">Belongs to the IspH family.</text>
</comment>
<comment type="caution">
    <text evidence="7">The sequence shown here is derived from an EMBL/GenBank/DDBJ whole genome shotgun (WGS) entry which is preliminary data.</text>
</comment>
<dbReference type="Gene3D" id="3.40.1010.20">
    <property type="entry name" value="4-hydroxy-3-methylbut-2-enyl diphosphate reductase, catalytic domain"/>
    <property type="match status" value="2"/>
</dbReference>
<feature type="binding site" evidence="5">
    <location>
        <position position="254"/>
    </location>
    <ligand>
        <name>(2E)-4-hydroxy-3-methylbut-2-enyl diphosphate</name>
        <dbReference type="ChEBI" id="CHEBI:128753"/>
    </ligand>
</feature>
<feature type="binding site" evidence="5">
    <location>
        <position position="106"/>
    </location>
    <ligand>
        <name>(2E)-4-hydroxy-3-methylbut-2-enyl diphosphate</name>
        <dbReference type="ChEBI" id="CHEBI:128753"/>
    </ligand>
</feature>
<comment type="cofactor">
    <cofactor evidence="5">
        <name>[4Fe-4S] cluster</name>
        <dbReference type="ChEBI" id="CHEBI:49883"/>
    </cofactor>
    <text evidence="5">Binds 1 [4Fe-4S] cluster per subunit.</text>
</comment>
<evidence type="ECO:0000256" key="2">
    <source>
        <dbReference type="ARBA" id="ARBA00022723"/>
    </source>
</evidence>
<feature type="active site" description="Proton donor" evidence="5">
    <location>
        <position position="158"/>
    </location>
</feature>
<dbReference type="GO" id="GO:0046872">
    <property type="term" value="F:metal ion binding"/>
    <property type="evidence" value="ECO:0007669"/>
    <property type="project" value="UniProtKB-KW"/>
</dbReference>
<dbReference type="UniPathway" id="UPA00059">
    <property type="reaction ID" value="UER00105"/>
</dbReference>
<dbReference type="EC" id="1.17.7.4" evidence="5"/>
<feature type="region of interest" description="Disordered" evidence="6">
    <location>
        <begin position="1"/>
        <end position="30"/>
    </location>
</feature>
<dbReference type="PANTHER" id="PTHR30426:SF0">
    <property type="entry name" value="4-HYDROXY-3-METHYLBUT-2-ENYL DIPHOSPHATE REDUCTASE"/>
    <property type="match status" value="1"/>
</dbReference>
<evidence type="ECO:0000256" key="5">
    <source>
        <dbReference type="HAMAP-Rule" id="MF_00191"/>
    </source>
</evidence>
<dbReference type="NCBIfam" id="NF002189">
    <property type="entry name" value="PRK01045.1-3"/>
    <property type="match status" value="1"/>
</dbReference>
<protein>
    <recommendedName>
        <fullName evidence="5">4-hydroxy-3-methylbut-2-enyl diphosphate reductase</fullName>
        <shortName evidence="5">HMBPP reductase</shortName>
        <ecNumber evidence="5">1.17.7.4</ecNumber>
    </recommendedName>
</protein>
<dbReference type="GO" id="GO:0051539">
    <property type="term" value="F:4 iron, 4 sulfur cluster binding"/>
    <property type="evidence" value="ECO:0007669"/>
    <property type="project" value="UniProtKB-UniRule"/>
</dbReference>
<organism evidence="7 8">
    <name type="scientific">Agromyces atrinae</name>
    <dbReference type="NCBI Taxonomy" id="592376"/>
    <lineage>
        <taxon>Bacteria</taxon>
        <taxon>Bacillati</taxon>
        <taxon>Actinomycetota</taxon>
        <taxon>Actinomycetes</taxon>
        <taxon>Micrococcales</taxon>
        <taxon>Microbacteriaceae</taxon>
        <taxon>Agromyces</taxon>
    </lineage>
</organism>
<feature type="binding site" evidence="5">
    <location>
        <position position="256"/>
    </location>
    <ligand>
        <name>dimethylallyl diphosphate</name>
        <dbReference type="ChEBI" id="CHEBI:57623"/>
    </ligand>
</feature>
<evidence type="ECO:0000313" key="8">
    <source>
        <dbReference type="Proteomes" id="UP000581087"/>
    </source>
</evidence>
<keyword evidence="1 5" id="KW-0004">4Fe-4S</keyword>
<dbReference type="Proteomes" id="UP000581087">
    <property type="component" value="Unassembled WGS sequence"/>
</dbReference>
<feature type="binding site" evidence="5">
    <location>
        <position position="44"/>
    </location>
    <ligand>
        <name>[4Fe-4S] cluster</name>
        <dbReference type="ChEBI" id="CHEBI:49883"/>
    </ligand>
</feature>
<keyword evidence="4 5" id="KW-0411">Iron-sulfur</keyword>
<comment type="pathway">
    <text evidence="5">Isoprenoid biosynthesis; dimethylallyl diphosphate biosynthesis; dimethylallyl diphosphate from (2E)-4-hydroxy-3-methylbutenyl diphosphate: step 1/1.</text>
</comment>
<dbReference type="Pfam" id="PF02401">
    <property type="entry name" value="LYTB"/>
    <property type="match status" value="1"/>
</dbReference>
<dbReference type="UniPathway" id="UPA00056">
    <property type="reaction ID" value="UER00097"/>
</dbReference>
<feature type="binding site" evidence="5">
    <location>
        <position position="299"/>
    </location>
    <ligand>
        <name>(2E)-4-hydroxy-3-methylbut-2-enyl diphosphate</name>
        <dbReference type="ChEBI" id="CHEBI:128753"/>
    </ligand>
</feature>
<evidence type="ECO:0000313" key="7">
    <source>
        <dbReference type="EMBL" id="NYD65483.1"/>
    </source>
</evidence>
<feature type="binding site" evidence="5">
    <location>
        <position position="255"/>
    </location>
    <ligand>
        <name>dimethylallyl diphosphate</name>
        <dbReference type="ChEBI" id="CHEBI:57623"/>
    </ligand>
</feature>